<evidence type="ECO:0000256" key="1">
    <source>
        <dbReference type="SAM" id="MobiDB-lite"/>
    </source>
</evidence>
<feature type="compositionally biased region" description="Low complexity" evidence="1">
    <location>
        <begin position="24"/>
        <end position="38"/>
    </location>
</feature>
<feature type="region of interest" description="Disordered" evidence="1">
    <location>
        <begin position="278"/>
        <end position="318"/>
    </location>
</feature>
<dbReference type="OrthoDB" id="10060000at2759"/>
<dbReference type="Proteomes" id="UP000594260">
    <property type="component" value="Unplaced"/>
</dbReference>
<proteinExistence type="predicted"/>
<organism evidence="2 3">
    <name type="scientific">Varroa destructor</name>
    <name type="common">Honeybee mite</name>
    <dbReference type="NCBI Taxonomy" id="109461"/>
    <lineage>
        <taxon>Eukaryota</taxon>
        <taxon>Metazoa</taxon>
        <taxon>Ecdysozoa</taxon>
        <taxon>Arthropoda</taxon>
        <taxon>Chelicerata</taxon>
        <taxon>Arachnida</taxon>
        <taxon>Acari</taxon>
        <taxon>Parasitiformes</taxon>
        <taxon>Mesostigmata</taxon>
        <taxon>Gamasina</taxon>
        <taxon>Dermanyssoidea</taxon>
        <taxon>Varroidae</taxon>
        <taxon>Varroa</taxon>
    </lineage>
</organism>
<dbReference type="GeneID" id="111252582"/>
<feature type="region of interest" description="Disordered" evidence="1">
    <location>
        <begin position="209"/>
        <end position="264"/>
    </location>
</feature>
<dbReference type="AlphaFoldDB" id="A0A7M7KVM4"/>
<dbReference type="RefSeq" id="XP_022666478.1">
    <property type="nucleotide sequence ID" value="XM_022810743.1"/>
</dbReference>
<sequence length="318" mass="32149">MDGILRNGDVTGRSMQNRTPLKNGAPSVAPPGVAAQSSLYPEKAPSRERDRDSSRNIKEELPGMVAAADLKSSASKGAPEDFAASLHKAATGHASGVGPYGLPAPPPGLAGLPTPGLMWPHGHAHPSALPPAEYQRMIASDAMLSERYRAMFAMVPPGGTTGLSPADRMRLGPASNEELEKQLSYERNFSEHIERNKLLGAQAAAGLPGAPPGFLGGPSPAGHAPPPGHPYLSSLGPLGHGGPPSAGLTSLRGKGGSVGPSIPGGPMSAMGLAMAGGVPTHPGVPPPPLIPAGGPGASHPMHKTLSSMIPSASDKPLR</sequence>
<protein>
    <submittedName>
        <fullName evidence="2">Uncharacterized protein</fullName>
    </submittedName>
</protein>
<dbReference type="KEGG" id="vde:111252582"/>
<keyword evidence="3" id="KW-1185">Reference proteome</keyword>
<name>A0A7M7KVM4_VARDE</name>
<dbReference type="EnsemblMetazoa" id="XM_022810743">
    <property type="protein sequence ID" value="XP_022666478"/>
    <property type="gene ID" value="LOC111252582"/>
</dbReference>
<evidence type="ECO:0000313" key="3">
    <source>
        <dbReference type="Proteomes" id="UP000594260"/>
    </source>
</evidence>
<feature type="region of interest" description="Disordered" evidence="1">
    <location>
        <begin position="1"/>
        <end position="63"/>
    </location>
</feature>
<accession>A0A7M7KVM4</accession>
<dbReference type="InParanoid" id="A0A7M7KVM4"/>
<feature type="compositionally biased region" description="Basic and acidic residues" evidence="1">
    <location>
        <begin position="44"/>
        <end position="61"/>
    </location>
</feature>
<evidence type="ECO:0000313" key="2">
    <source>
        <dbReference type="EnsemblMetazoa" id="XP_022666478"/>
    </source>
</evidence>
<reference evidence="2" key="1">
    <citation type="submission" date="2021-01" db="UniProtKB">
        <authorList>
            <consortium name="EnsemblMetazoa"/>
        </authorList>
    </citation>
    <scope>IDENTIFICATION</scope>
</reference>